<dbReference type="EMBL" id="FNOV01000002">
    <property type="protein sequence ID" value="SDX60523.1"/>
    <property type="molecule type" value="Genomic_DNA"/>
</dbReference>
<evidence type="ECO:0000313" key="1">
    <source>
        <dbReference type="EMBL" id="SDX60523.1"/>
    </source>
</evidence>
<dbReference type="Proteomes" id="UP000199249">
    <property type="component" value="Unassembled WGS sequence"/>
</dbReference>
<dbReference type="AlphaFoldDB" id="A0A1H3D232"/>
<dbReference type="RefSeq" id="WP_139255068.1">
    <property type="nucleotide sequence ID" value="NZ_FNOV01000002.1"/>
</dbReference>
<organism evidence="1 2">
    <name type="scientific">Hymenobacter psychrophilus</name>
    <dbReference type="NCBI Taxonomy" id="651662"/>
    <lineage>
        <taxon>Bacteria</taxon>
        <taxon>Pseudomonadati</taxon>
        <taxon>Bacteroidota</taxon>
        <taxon>Cytophagia</taxon>
        <taxon>Cytophagales</taxon>
        <taxon>Hymenobacteraceae</taxon>
        <taxon>Hymenobacter</taxon>
    </lineage>
</organism>
<reference evidence="2" key="1">
    <citation type="submission" date="2016-10" db="EMBL/GenBank/DDBJ databases">
        <authorList>
            <person name="Varghese N."/>
            <person name="Submissions S."/>
        </authorList>
    </citation>
    <scope>NUCLEOTIDE SEQUENCE [LARGE SCALE GENOMIC DNA]</scope>
    <source>
        <strain evidence="2">CGMCC 1.8975</strain>
    </source>
</reference>
<sequence length="67" mass="7756">MKKYLPLAALLVALGLILFLYQRLTNTETALKQAEQRFHDCEIVTFQLQNKLSQIKRGPVPDSLRDR</sequence>
<keyword evidence="2" id="KW-1185">Reference proteome</keyword>
<proteinExistence type="predicted"/>
<evidence type="ECO:0000313" key="2">
    <source>
        <dbReference type="Proteomes" id="UP000199249"/>
    </source>
</evidence>
<accession>A0A1H3D232</accession>
<name>A0A1H3D232_9BACT</name>
<gene>
    <name evidence="1" type="ORF">SAMN04488069_102198</name>
</gene>
<protein>
    <submittedName>
        <fullName evidence="1">Uncharacterized protein</fullName>
    </submittedName>
</protein>
<dbReference type="OrthoDB" id="879781at2"/>